<dbReference type="InterPro" id="IPR002156">
    <property type="entry name" value="RNaseH_domain"/>
</dbReference>
<dbReference type="InterPro" id="IPR044730">
    <property type="entry name" value="RNase_H-like_dom_plant"/>
</dbReference>
<dbReference type="InterPro" id="IPR053151">
    <property type="entry name" value="RNase_H-like"/>
</dbReference>
<dbReference type="Pfam" id="PF13966">
    <property type="entry name" value="zf-RVT"/>
    <property type="match status" value="1"/>
</dbReference>
<dbReference type="Gene3D" id="3.30.420.10">
    <property type="entry name" value="Ribonuclease H-like superfamily/Ribonuclease H"/>
    <property type="match status" value="1"/>
</dbReference>
<feature type="domain" description="RNase H type-1" evidence="1">
    <location>
        <begin position="239"/>
        <end position="352"/>
    </location>
</feature>
<dbReference type="InterPro" id="IPR026960">
    <property type="entry name" value="RVT-Znf"/>
</dbReference>
<dbReference type="PANTHER" id="PTHR47723:SF19">
    <property type="entry name" value="POLYNUCLEOTIDYL TRANSFERASE, RIBONUCLEASE H-LIKE SUPERFAMILY PROTEIN"/>
    <property type="match status" value="1"/>
</dbReference>
<dbReference type="InterPro" id="IPR036397">
    <property type="entry name" value="RNaseH_sf"/>
</dbReference>
<organism evidence="3 4">
    <name type="scientific">Cuscuta epithymum</name>
    <dbReference type="NCBI Taxonomy" id="186058"/>
    <lineage>
        <taxon>Eukaryota</taxon>
        <taxon>Viridiplantae</taxon>
        <taxon>Streptophyta</taxon>
        <taxon>Embryophyta</taxon>
        <taxon>Tracheophyta</taxon>
        <taxon>Spermatophyta</taxon>
        <taxon>Magnoliopsida</taxon>
        <taxon>eudicotyledons</taxon>
        <taxon>Gunneridae</taxon>
        <taxon>Pentapetalae</taxon>
        <taxon>asterids</taxon>
        <taxon>lamiids</taxon>
        <taxon>Solanales</taxon>
        <taxon>Convolvulaceae</taxon>
        <taxon>Cuscuteae</taxon>
        <taxon>Cuscuta</taxon>
        <taxon>Cuscuta subgen. Cuscuta</taxon>
    </lineage>
</organism>
<comment type="caution">
    <text evidence="3">The sequence shown here is derived from an EMBL/GenBank/DDBJ whole genome shotgun (WGS) entry which is preliminary data.</text>
</comment>
<sequence>MILNDLPQVEPSGCITWNEENDGEFTLKSAYEEVRDLGFNSYTYQQIWDTKLELKTKILMWKIAKGIIPTPDNLSRFHLVLNPSRCPICNKQEDSMRHLFYQCEVVRKVWSYFFSIFGIYQTPGIDYSMSCYWKAGTAKNSMVDFFKQNLPGIICWIVWKNYAHRVWGNQGGSSTTSNIILQVKLYSQNWITSFKNLKFWMVEDFLTQEGLLPRNFKQDRIFPQIIKWHKPIEKFKLNVDASYLVAQAAGGAMLRDRSGKLVVAIGFPVKAASVLEAELRAVLFATKWMMDEGFEGFQVETDSQLALEYIAGKKGRRWADEIREVCSRSFRKQISFGHTRRESNWAAHHLAQLRVDRMIIYSSTGQLPTFVKRAFWMDYFGIPSVRI</sequence>
<dbReference type="SUPFAM" id="SSF53098">
    <property type="entry name" value="Ribonuclease H-like"/>
    <property type="match status" value="1"/>
</dbReference>
<proteinExistence type="predicted"/>
<dbReference type="AlphaFoldDB" id="A0AAV0F6E6"/>
<dbReference type="Proteomes" id="UP001152523">
    <property type="component" value="Unassembled WGS sequence"/>
</dbReference>
<dbReference type="EMBL" id="CAMAPF010000964">
    <property type="protein sequence ID" value="CAH9131119.1"/>
    <property type="molecule type" value="Genomic_DNA"/>
</dbReference>
<keyword evidence="4" id="KW-1185">Reference proteome</keyword>
<dbReference type="GO" id="GO:0003676">
    <property type="term" value="F:nucleic acid binding"/>
    <property type="evidence" value="ECO:0007669"/>
    <property type="project" value="InterPro"/>
</dbReference>
<dbReference type="InterPro" id="IPR012337">
    <property type="entry name" value="RNaseH-like_sf"/>
</dbReference>
<dbReference type="GO" id="GO:0004523">
    <property type="term" value="F:RNA-DNA hybrid ribonuclease activity"/>
    <property type="evidence" value="ECO:0007669"/>
    <property type="project" value="InterPro"/>
</dbReference>
<protein>
    <recommendedName>
        <fullName evidence="5">RNase H type-1 domain-containing protein</fullName>
    </recommendedName>
</protein>
<evidence type="ECO:0000313" key="3">
    <source>
        <dbReference type="EMBL" id="CAH9131119.1"/>
    </source>
</evidence>
<evidence type="ECO:0008006" key="5">
    <source>
        <dbReference type="Google" id="ProtNLM"/>
    </source>
</evidence>
<accession>A0AAV0F6E6</accession>
<dbReference type="CDD" id="cd06222">
    <property type="entry name" value="RNase_H_like"/>
    <property type="match status" value="1"/>
</dbReference>
<evidence type="ECO:0000259" key="2">
    <source>
        <dbReference type="Pfam" id="PF13966"/>
    </source>
</evidence>
<name>A0AAV0F6E6_9ASTE</name>
<gene>
    <name evidence="3" type="ORF">CEPIT_LOCUS31167</name>
</gene>
<feature type="domain" description="Reverse transcriptase zinc-binding" evidence="2">
    <location>
        <begin position="25"/>
        <end position="110"/>
    </location>
</feature>
<evidence type="ECO:0000313" key="4">
    <source>
        <dbReference type="Proteomes" id="UP001152523"/>
    </source>
</evidence>
<reference evidence="3" key="1">
    <citation type="submission" date="2022-07" db="EMBL/GenBank/DDBJ databases">
        <authorList>
            <person name="Macas J."/>
            <person name="Novak P."/>
            <person name="Neumann P."/>
        </authorList>
    </citation>
    <scope>NUCLEOTIDE SEQUENCE</scope>
</reference>
<evidence type="ECO:0000259" key="1">
    <source>
        <dbReference type="Pfam" id="PF13456"/>
    </source>
</evidence>
<dbReference type="Pfam" id="PF13456">
    <property type="entry name" value="RVT_3"/>
    <property type="match status" value="1"/>
</dbReference>
<dbReference type="PANTHER" id="PTHR47723">
    <property type="entry name" value="OS05G0353850 PROTEIN"/>
    <property type="match status" value="1"/>
</dbReference>